<keyword evidence="7 17" id="KW-0378">Hydrolase</keyword>
<comment type="function">
    <text evidence="17">Catalyzes the dephosphorylation of undecaprenyl diphosphate (UPP). Confers resistance to bacitracin.</text>
</comment>
<dbReference type="Pfam" id="PF02673">
    <property type="entry name" value="BacA"/>
    <property type="match status" value="1"/>
</dbReference>
<dbReference type="GO" id="GO:0046677">
    <property type="term" value="P:response to antibiotic"/>
    <property type="evidence" value="ECO:0007669"/>
    <property type="project" value="UniProtKB-UniRule"/>
</dbReference>
<gene>
    <name evidence="17" type="primary">uppP</name>
    <name evidence="18" type="ORF">ABE41_004270</name>
</gene>
<dbReference type="EMBL" id="CP016761">
    <property type="protein sequence ID" value="ANX11210.1"/>
    <property type="molecule type" value="Genomic_DNA"/>
</dbReference>
<dbReference type="NCBIfam" id="NF001388">
    <property type="entry name" value="PRK00281.1-1"/>
    <property type="match status" value="1"/>
</dbReference>
<dbReference type="PANTHER" id="PTHR30622:SF3">
    <property type="entry name" value="UNDECAPRENYL-DIPHOSPHATASE"/>
    <property type="match status" value="1"/>
</dbReference>
<proteinExistence type="inferred from homology"/>
<evidence type="ECO:0000256" key="10">
    <source>
        <dbReference type="ARBA" id="ARBA00022989"/>
    </source>
</evidence>
<evidence type="ECO:0000256" key="16">
    <source>
        <dbReference type="ARBA" id="ARBA00047594"/>
    </source>
</evidence>
<evidence type="ECO:0000256" key="8">
    <source>
        <dbReference type="ARBA" id="ARBA00022960"/>
    </source>
</evidence>
<dbReference type="PANTHER" id="PTHR30622">
    <property type="entry name" value="UNDECAPRENYL-DIPHOSPHATASE"/>
    <property type="match status" value="1"/>
</dbReference>
<evidence type="ECO:0000256" key="9">
    <source>
        <dbReference type="ARBA" id="ARBA00022984"/>
    </source>
</evidence>
<keyword evidence="6 17" id="KW-0812">Transmembrane</keyword>
<evidence type="ECO:0000313" key="18">
    <source>
        <dbReference type="EMBL" id="ANX11210.1"/>
    </source>
</evidence>
<dbReference type="STRING" id="255247.ABE41_004270"/>
<comment type="similarity">
    <text evidence="2 17">Belongs to the UppP family.</text>
</comment>
<dbReference type="RefSeq" id="WP_066286840.1">
    <property type="nucleotide sequence ID" value="NZ_CP016761.1"/>
</dbReference>
<evidence type="ECO:0000256" key="2">
    <source>
        <dbReference type="ARBA" id="ARBA00010621"/>
    </source>
</evidence>
<dbReference type="OrthoDB" id="9808289at2"/>
<reference evidence="18 19" key="1">
    <citation type="submission" date="2016-08" db="EMBL/GenBank/DDBJ databases">
        <title>Complete genome sequence of Fictibacillus arsenicus G25-54, a strain with toxicity to nematodes and a potential arsenic-resistance activity.</title>
        <authorList>
            <person name="Zheng Z."/>
        </authorList>
    </citation>
    <scope>NUCLEOTIDE SEQUENCE [LARGE SCALE GENOMIC DNA]</scope>
    <source>
        <strain evidence="18 19">G25-54</strain>
    </source>
</reference>
<evidence type="ECO:0000256" key="14">
    <source>
        <dbReference type="ARBA" id="ARBA00032707"/>
    </source>
</evidence>
<comment type="subcellular location">
    <subcellularLocation>
        <location evidence="1 17">Cell membrane</location>
        <topology evidence="1 17">Multi-pass membrane protein</topology>
    </subcellularLocation>
</comment>
<dbReference type="GO" id="GO:0050380">
    <property type="term" value="F:undecaprenyl-diphosphatase activity"/>
    <property type="evidence" value="ECO:0007669"/>
    <property type="project" value="UniProtKB-UniRule"/>
</dbReference>
<dbReference type="Proteomes" id="UP000077412">
    <property type="component" value="Chromosome"/>
</dbReference>
<dbReference type="NCBIfam" id="NF001389">
    <property type="entry name" value="PRK00281.1-2"/>
    <property type="match status" value="1"/>
</dbReference>
<dbReference type="GO" id="GO:0005886">
    <property type="term" value="C:plasma membrane"/>
    <property type="evidence" value="ECO:0007669"/>
    <property type="project" value="UniProtKB-SubCell"/>
</dbReference>
<keyword evidence="8 17" id="KW-0133">Cell shape</keyword>
<sequence>MFLWVAIVMGIIEGITEFLPVSSTGHLIVAGHMLDFTGDKAKTFEIVIQLGSILAVVVLYWNRLWSLLGVGKMAKKENSLNLGHIFIAIMPAVIIGLLVHDFIKAHLFSPKTVIVGLVIGGFLMLIAEKVQNKKGVNASDLDDMTYKQALKIGLFQCLSLWPGFSRSGATISGGLISGLNHRTAADFSFIQAVPIMIAASGLDLYKSRDILSAADLPFFLTGFVTAFLVAAVAILFFVKLIAKVKLTPFAYYRFIIAAVLAVFFYL</sequence>
<evidence type="ECO:0000256" key="12">
    <source>
        <dbReference type="ARBA" id="ARBA00023251"/>
    </source>
</evidence>
<evidence type="ECO:0000256" key="15">
    <source>
        <dbReference type="ARBA" id="ARBA00032932"/>
    </source>
</evidence>
<evidence type="ECO:0000256" key="6">
    <source>
        <dbReference type="ARBA" id="ARBA00022692"/>
    </source>
</evidence>
<keyword evidence="13 17" id="KW-0961">Cell wall biogenesis/degradation</keyword>
<evidence type="ECO:0000256" key="5">
    <source>
        <dbReference type="ARBA" id="ARBA00022475"/>
    </source>
</evidence>
<dbReference type="GO" id="GO:0009252">
    <property type="term" value="P:peptidoglycan biosynthetic process"/>
    <property type="evidence" value="ECO:0007669"/>
    <property type="project" value="UniProtKB-KW"/>
</dbReference>
<name>A0A1B1Z1E4_9BACL</name>
<feature type="transmembrane region" description="Helical" evidence="17">
    <location>
        <begin position="43"/>
        <end position="61"/>
    </location>
</feature>
<evidence type="ECO:0000313" key="19">
    <source>
        <dbReference type="Proteomes" id="UP000077412"/>
    </source>
</evidence>
<feature type="transmembrane region" description="Helical" evidence="17">
    <location>
        <begin position="249"/>
        <end position="265"/>
    </location>
</feature>
<evidence type="ECO:0000256" key="3">
    <source>
        <dbReference type="ARBA" id="ARBA00012374"/>
    </source>
</evidence>
<evidence type="ECO:0000256" key="13">
    <source>
        <dbReference type="ARBA" id="ARBA00023316"/>
    </source>
</evidence>
<evidence type="ECO:0000256" key="7">
    <source>
        <dbReference type="ARBA" id="ARBA00022801"/>
    </source>
</evidence>
<dbReference type="AlphaFoldDB" id="A0A1B1Z1E4"/>
<dbReference type="HAMAP" id="MF_01006">
    <property type="entry name" value="Undec_diphosphatase"/>
    <property type="match status" value="1"/>
</dbReference>
<keyword evidence="19" id="KW-1185">Reference proteome</keyword>
<dbReference type="NCBIfam" id="NF001390">
    <property type="entry name" value="PRK00281.1-4"/>
    <property type="match status" value="1"/>
</dbReference>
<keyword evidence="12 17" id="KW-0046">Antibiotic resistance</keyword>
<feature type="transmembrane region" description="Helical" evidence="17">
    <location>
        <begin position="217"/>
        <end position="237"/>
    </location>
</feature>
<dbReference type="EC" id="3.6.1.27" evidence="3 17"/>
<evidence type="ECO:0000256" key="4">
    <source>
        <dbReference type="ARBA" id="ARBA00021581"/>
    </source>
</evidence>
<keyword evidence="10 17" id="KW-1133">Transmembrane helix</keyword>
<dbReference type="NCBIfam" id="TIGR00753">
    <property type="entry name" value="undec_PP_bacA"/>
    <property type="match status" value="1"/>
</dbReference>
<feature type="transmembrane region" description="Helical" evidence="17">
    <location>
        <begin position="109"/>
        <end position="127"/>
    </location>
</feature>
<keyword evidence="11 17" id="KW-0472">Membrane</keyword>
<dbReference type="KEGG" id="far:ABE41_004270"/>
<accession>A0A1B1Z1E4</accession>
<evidence type="ECO:0000256" key="17">
    <source>
        <dbReference type="HAMAP-Rule" id="MF_01006"/>
    </source>
</evidence>
<evidence type="ECO:0000256" key="11">
    <source>
        <dbReference type="ARBA" id="ARBA00023136"/>
    </source>
</evidence>
<protein>
    <recommendedName>
        <fullName evidence="4 17">Undecaprenyl-diphosphatase</fullName>
        <ecNumber evidence="3 17">3.6.1.27</ecNumber>
    </recommendedName>
    <alternativeName>
        <fullName evidence="15 17">Bacitracin resistance protein</fullName>
    </alternativeName>
    <alternativeName>
        <fullName evidence="14 17">Undecaprenyl pyrophosphate phosphatase</fullName>
    </alternativeName>
</protein>
<comment type="miscellaneous">
    <text evidence="17">Bacitracin is thought to be involved in the inhibition of peptidoglycan synthesis by sequestering undecaprenyl diphosphate, thereby reducing the pool of lipid carrier available.</text>
</comment>
<comment type="catalytic activity">
    <reaction evidence="16 17">
        <text>di-trans,octa-cis-undecaprenyl diphosphate + H2O = di-trans,octa-cis-undecaprenyl phosphate + phosphate + H(+)</text>
        <dbReference type="Rhea" id="RHEA:28094"/>
        <dbReference type="ChEBI" id="CHEBI:15377"/>
        <dbReference type="ChEBI" id="CHEBI:15378"/>
        <dbReference type="ChEBI" id="CHEBI:43474"/>
        <dbReference type="ChEBI" id="CHEBI:58405"/>
        <dbReference type="ChEBI" id="CHEBI:60392"/>
        <dbReference type="EC" id="3.6.1.27"/>
    </reaction>
</comment>
<dbReference type="GO" id="GO:0071555">
    <property type="term" value="P:cell wall organization"/>
    <property type="evidence" value="ECO:0007669"/>
    <property type="project" value="UniProtKB-KW"/>
</dbReference>
<organism evidence="18 19">
    <name type="scientific">Fictibacillus arsenicus</name>
    <dbReference type="NCBI Taxonomy" id="255247"/>
    <lineage>
        <taxon>Bacteria</taxon>
        <taxon>Bacillati</taxon>
        <taxon>Bacillota</taxon>
        <taxon>Bacilli</taxon>
        <taxon>Bacillales</taxon>
        <taxon>Fictibacillaceae</taxon>
        <taxon>Fictibacillus</taxon>
    </lineage>
</organism>
<keyword evidence="9 17" id="KW-0573">Peptidoglycan synthesis</keyword>
<evidence type="ECO:0000256" key="1">
    <source>
        <dbReference type="ARBA" id="ARBA00004651"/>
    </source>
</evidence>
<dbReference type="InterPro" id="IPR003824">
    <property type="entry name" value="UppP"/>
</dbReference>
<keyword evidence="5 17" id="KW-1003">Cell membrane</keyword>
<feature type="transmembrane region" description="Helical" evidence="17">
    <location>
        <begin position="82"/>
        <end position="103"/>
    </location>
</feature>
<dbReference type="GO" id="GO:0008360">
    <property type="term" value="P:regulation of cell shape"/>
    <property type="evidence" value="ECO:0007669"/>
    <property type="project" value="UniProtKB-KW"/>
</dbReference>